<organism evidence="3 4">
    <name type="scientific">Aneurinibacillus thermoaerophilus</name>
    <dbReference type="NCBI Taxonomy" id="143495"/>
    <lineage>
        <taxon>Bacteria</taxon>
        <taxon>Bacillati</taxon>
        <taxon>Bacillota</taxon>
        <taxon>Bacilli</taxon>
        <taxon>Bacillales</taxon>
        <taxon>Paenibacillaceae</taxon>
        <taxon>Aneurinibacillus group</taxon>
        <taxon>Aneurinibacillus</taxon>
    </lineage>
</organism>
<accession>A0A1G7ZNF9</accession>
<keyword evidence="5" id="KW-1185">Reference proteome</keyword>
<gene>
    <name evidence="2" type="ORF">K3F53_12715</name>
    <name evidence="3" type="ORF">SAMN04489735_101183</name>
</gene>
<name>A0A1G7ZNF9_ANETH</name>
<evidence type="ECO:0000313" key="4">
    <source>
        <dbReference type="Proteomes" id="UP000198956"/>
    </source>
</evidence>
<reference evidence="3 4" key="1">
    <citation type="submission" date="2016-10" db="EMBL/GenBank/DDBJ databases">
        <authorList>
            <person name="de Groot N.N."/>
        </authorList>
    </citation>
    <scope>NUCLEOTIDE SEQUENCE [LARGE SCALE GENOMIC DNA]</scope>
    <source>
        <strain evidence="3 4">L 420-91</strain>
    </source>
</reference>
<dbReference type="AlphaFoldDB" id="A0A1G7ZNF9"/>
<sequence>MLSNCAACGKVFMKFSKPVCPDCASKELDTAKRIRDYLKQKEKRNAPLIQVSQDLDIPVRYIEYLIRQKYFDLARYPNLQYQCKNCDTLISSGEYCAACAETLRNHLLSVQKDKTKSDKQNDESHENFYRSRL</sequence>
<evidence type="ECO:0000313" key="3">
    <source>
        <dbReference type="EMBL" id="SDH10302.1"/>
    </source>
</evidence>
<dbReference type="Proteomes" id="UP000826616">
    <property type="component" value="Chromosome"/>
</dbReference>
<protein>
    <recommendedName>
        <fullName evidence="6">Flagellar operon protein TIGR03826</fullName>
    </recommendedName>
</protein>
<evidence type="ECO:0000313" key="2">
    <source>
        <dbReference type="EMBL" id="QYY41773.1"/>
    </source>
</evidence>
<dbReference type="Proteomes" id="UP000198956">
    <property type="component" value="Unassembled WGS sequence"/>
</dbReference>
<feature type="region of interest" description="Disordered" evidence="1">
    <location>
        <begin position="112"/>
        <end position="133"/>
    </location>
</feature>
<reference evidence="2 5" key="2">
    <citation type="submission" date="2021-08" db="EMBL/GenBank/DDBJ databases">
        <title>Complete genome sequence of the strain Aneurinibacillus thermoaerophilus CCM 8960.</title>
        <authorList>
            <person name="Musilova J."/>
            <person name="Kourilova X."/>
            <person name="Pernicova I."/>
            <person name="Bezdicek M."/>
            <person name="Lengerova M."/>
            <person name="Obruca S."/>
            <person name="Sedlar K."/>
        </authorList>
    </citation>
    <scope>NUCLEOTIDE SEQUENCE [LARGE SCALE GENOMIC DNA]</scope>
    <source>
        <strain evidence="2 5">CCM 8960</strain>
    </source>
</reference>
<dbReference type="OrthoDB" id="1739831at2"/>
<dbReference type="EMBL" id="CP080764">
    <property type="protein sequence ID" value="QYY41773.1"/>
    <property type="molecule type" value="Genomic_DNA"/>
</dbReference>
<dbReference type="EMBL" id="FNDE01000011">
    <property type="protein sequence ID" value="SDH10302.1"/>
    <property type="molecule type" value="Genomic_DNA"/>
</dbReference>
<evidence type="ECO:0000256" key="1">
    <source>
        <dbReference type="SAM" id="MobiDB-lite"/>
    </source>
</evidence>
<dbReference type="GeneID" id="97142237"/>
<evidence type="ECO:0000313" key="5">
    <source>
        <dbReference type="Proteomes" id="UP000826616"/>
    </source>
</evidence>
<dbReference type="RefSeq" id="WP_057898214.1">
    <property type="nucleotide sequence ID" value="NZ_CP080764.1"/>
</dbReference>
<proteinExistence type="predicted"/>
<evidence type="ECO:0008006" key="6">
    <source>
        <dbReference type="Google" id="ProtNLM"/>
    </source>
</evidence>